<comment type="caution">
    <text evidence="1">The sequence shown here is derived from an EMBL/GenBank/DDBJ whole genome shotgun (WGS) entry which is preliminary data.</text>
</comment>
<keyword evidence="2" id="KW-1185">Reference proteome</keyword>
<sequence length="127" mass="14565">LSWCTHIKFALVTSNRKNVIQDKSPTCWKGNAGSDNIPLFDMYSKFPFYFMLTEAQLAEDVLEMLLSCTDEPIKQELKFLHTSLREKPQIINLGNYINVDKKLMVKMGFSVVVVLIALMQFNSCPKI</sequence>
<accession>A0A8J2KUV8</accession>
<gene>
    <name evidence="1" type="ORF">AFUS01_LOCUS32171</name>
</gene>
<dbReference type="EMBL" id="CAJVCH010523466">
    <property type="protein sequence ID" value="CAG7821866.1"/>
    <property type="molecule type" value="Genomic_DNA"/>
</dbReference>
<dbReference type="AlphaFoldDB" id="A0A8J2KUV8"/>
<evidence type="ECO:0000313" key="2">
    <source>
        <dbReference type="Proteomes" id="UP000708208"/>
    </source>
</evidence>
<reference evidence="1" key="1">
    <citation type="submission" date="2021-06" db="EMBL/GenBank/DDBJ databases">
        <authorList>
            <person name="Hodson N. C."/>
            <person name="Mongue J. A."/>
            <person name="Jaron S. K."/>
        </authorList>
    </citation>
    <scope>NUCLEOTIDE SEQUENCE</scope>
</reference>
<organism evidence="1 2">
    <name type="scientific">Allacma fusca</name>
    <dbReference type="NCBI Taxonomy" id="39272"/>
    <lineage>
        <taxon>Eukaryota</taxon>
        <taxon>Metazoa</taxon>
        <taxon>Ecdysozoa</taxon>
        <taxon>Arthropoda</taxon>
        <taxon>Hexapoda</taxon>
        <taxon>Collembola</taxon>
        <taxon>Symphypleona</taxon>
        <taxon>Sminthuridae</taxon>
        <taxon>Allacma</taxon>
    </lineage>
</organism>
<feature type="non-terminal residue" evidence="1">
    <location>
        <position position="1"/>
    </location>
</feature>
<dbReference type="Proteomes" id="UP000708208">
    <property type="component" value="Unassembled WGS sequence"/>
</dbReference>
<name>A0A8J2KUV8_9HEXA</name>
<protein>
    <submittedName>
        <fullName evidence="1">Uncharacterized protein</fullName>
    </submittedName>
</protein>
<evidence type="ECO:0000313" key="1">
    <source>
        <dbReference type="EMBL" id="CAG7821866.1"/>
    </source>
</evidence>
<proteinExistence type="predicted"/>